<dbReference type="InterPro" id="IPR036351">
    <property type="entry name" value="Ribosomal_eL32_sf"/>
</dbReference>
<dbReference type="Pfam" id="PF01655">
    <property type="entry name" value="Ribosomal_L32e"/>
    <property type="match status" value="1"/>
</dbReference>
<protein>
    <recommendedName>
        <fullName evidence="4">60S ribosomal protein L32</fullName>
    </recommendedName>
</protein>
<dbReference type="PANTHER" id="PTHR23413">
    <property type="entry name" value="60S RIBOSOMAL PROTEIN L32 AND DNA-DIRECTED RNA POLYMERASE II, SUBUNIT N"/>
    <property type="match status" value="1"/>
</dbReference>
<dbReference type="SUPFAM" id="SSF52042">
    <property type="entry name" value="Ribosomal protein L32e"/>
    <property type="match status" value="1"/>
</dbReference>
<dbReference type="PANTHER" id="PTHR23413:SF1">
    <property type="entry name" value="RIBOSOMAL PROTEIN L32"/>
    <property type="match status" value="1"/>
</dbReference>
<dbReference type="AlphaFoldDB" id="A0A8C2PJB8"/>
<keyword evidence="3" id="KW-0687">Ribonucleoprotein</keyword>
<dbReference type="Ensembl" id="ENSCHIT00010029672.1">
    <property type="protein sequence ID" value="ENSCHIP00010021061.1"/>
    <property type="gene ID" value="ENSCHIG00010015574.1"/>
</dbReference>
<evidence type="ECO:0000256" key="4">
    <source>
        <dbReference type="ARBA" id="ARBA00035335"/>
    </source>
</evidence>
<reference evidence="5" key="1">
    <citation type="submission" date="2019-03" db="EMBL/GenBank/DDBJ databases">
        <title>Genome sequencing and reference-guided assembly of Black Bengal Goat (Capra hircus).</title>
        <authorList>
            <person name="Siddiki A.Z."/>
            <person name="Baten A."/>
            <person name="Billah M."/>
            <person name="Alam M.A.U."/>
            <person name="Shawrob K.S.M."/>
            <person name="Saha S."/>
            <person name="Chowdhury M."/>
            <person name="Rahman A.H."/>
            <person name="Stear M."/>
            <person name="Miah G."/>
            <person name="Das G.B."/>
            <person name="Hossain M.M."/>
            <person name="Kumkum M."/>
            <person name="Islam M.S."/>
            <person name="Mollah A.M."/>
            <person name="Ahsan A."/>
            <person name="Tusar F."/>
            <person name="Khan M.K.I."/>
        </authorList>
    </citation>
    <scope>NUCLEOTIDE SEQUENCE [LARGE SCALE GENOMIC DNA]</scope>
</reference>
<sequence>MKSSDHQKEGYKVHLTSVRPIYAHLSRTGGNQEARTMRCAGDSVMPNISYLSSWRTKHTLPSCFRKFLVHNFKELEVLLMCNTCHCAETAHNVSAKTRKATVERAAHLPTGVTNPNTRLCS</sequence>
<evidence type="ECO:0000256" key="1">
    <source>
        <dbReference type="ARBA" id="ARBA00008431"/>
    </source>
</evidence>
<accession>A0A8C2PJB8</accession>
<proteinExistence type="inferred from homology"/>
<evidence type="ECO:0000256" key="3">
    <source>
        <dbReference type="ARBA" id="ARBA00023274"/>
    </source>
</evidence>
<keyword evidence="2" id="KW-0689">Ribosomal protein</keyword>
<name>A0A8C2PJB8_CAPHI</name>
<organism evidence="5">
    <name type="scientific">Capra hircus</name>
    <name type="common">Goat</name>
    <dbReference type="NCBI Taxonomy" id="9925"/>
    <lineage>
        <taxon>Eukaryota</taxon>
        <taxon>Metazoa</taxon>
        <taxon>Chordata</taxon>
        <taxon>Craniata</taxon>
        <taxon>Vertebrata</taxon>
        <taxon>Euteleostomi</taxon>
        <taxon>Mammalia</taxon>
        <taxon>Eutheria</taxon>
        <taxon>Laurasiatheria</taxon>
        <taxon>Artiodactyla</taxon>
        <taxon>Ruminantia</taxon>
        <taxon>Pecora</taxon>
        <taxon>Bovidae</taxon>
        <taxon>Caprinae</taxon>
        <taxon>Capra</taxon>
    </lineage>
</organism>
<dbReference type="GO" id="GO:0003735">
    <property type="term" value="F:structural constituent of ribosome"/>
    <property type="evidence" value="ECO:0007669"/>
    <property type="project" value="InterPro"/>
</dbReference>
<dbReference type="GO" id="GO:0006412">
    <property type="term" value="P:translation"/>
    <property type="evidence" value="ECO:0007669"/>
    <property type="project" value="InterPro"/>
</dbReference>
<comment type="similarity">
    <text evidence="1">Belongs to the eukaryotic ribosomal protein eL32 family.</text>
</comment>
<dbReference type="GO" id="GO:0022625">
    <property type="term" value="C:cytosolic large ribosomal subunit"/>
    <property type="evidence" value="ECO:0007669"/>
    <property type="project" value="TreeGrafter"/>
</dbReference>
<evidence type="ECO:0000313" key="5">
    <source>
        <dbReference type="Ensembl" id="ENSCHIP00010021061.1"/>
    </source>
</evidence>
<dbReference type="SMART" id="SM01393">
    <property type="entry name" value="Ribosomal_L32e"/>
    <property type="match status" value="1"/>
</dbReference>
<evidence type="ECO:0000256" key="2">
    <source>
        <dbReference type="ARBA" id="ARBA00022980"/>
    </source>
</evidence>
<dbReference type="InterPro" id="IPR001515">
    <property type="entry name" value="Ribosomal_eL32"/>
</dbReference>
<reference evidence="5" key="2">
    <citation type="submission" date="2025-08" db="UniProtKB">
        <authorList>
            <consortium name="Ensembl"/>
        </authorList>
    </citation>
    <scope>IDENTIFICATION</scope>
</reference>